<feature type="region of interest" description="Disordered" evidence="8">
    <location>
        <begin position="372"/>
        <end position="491"/>
    </location>
</feature>
<organism evidence="11 12">
    <name type="scientific">Heterodera trifolii</name>
    <dbReference type="NCBI Taxonomy" id="157864"/>
    <lineage>
        <taxon>Eukaryota</taxon>
        <taxon>Metazoa</taxon>
        <taxon>Ecdysozoa</taxon>
        <taxon>Nematoda</taxon>
        <taxon>Chromadorea</taxon>
        <taxon>Rhabditida</taxon>
        <taxon>Tylenchina</taxon>
        <taxon>Tylenchomorpha</taxon>
        <taxon>Tylenchoidea</taxon>
        <taxon>Heteroderidae</taxon>
        <taxon>Heteroderinae</taxon>
        <taxon>Heterodera</taxon>
    </lineage>
</organism>
<proteinExistence type="inferred from homology"/>
<evidence type="ECO:0000256" key="1">
    <source>
        <dbReference type="ARBA" id="ARBA00004651"/>
    </source>
</evidence>
<dbReference type="Gene3D" id="1.20.1070.10">
    <property type="entry name" value="Rhodopsin 7-helix transmembrane proteins"/>
    <property type="match status" value="1"/>
</dbReference>
<dbReference type="SUPFAM" id="SSF81321">
    <property type="entry name" value="Family A G protein-coupled receptor-like"/>
    <property type="match status" value="1"/>
</dbReference>
<evidence type="ECO:0000313" key="12">
    <source>
        <dbReference type="Proteomes" id="UP001620626"/>
    </source>
</evidence>
<feature type="transmembrane region" description="Helical" evidence="9">
    <location>
        <begin position="138"/>
        <end position="157"/>
    </location>
</feature>
<comment type="similarity">
    <text evidence="7">Belongs to the G-protein coupled receptor 1 family.</text>
</comment>
<name>A0ABD2L4R0_9BILA</name>
<reference evidence="11 12" key="1">
    <citation type="submission" date="2024-10" db="EMBL/GenBank/DDBJ databases">
        <authorList>
            <person name="Kim D."/>
        </authorList>
    </citation>
    <scope>NUCLEOTIDE SEQUENCE [LARGE SCALE GENOMIC DNA]</scope>
    <source>
        <strain evidence="11">BH-2024</strain>
    </source>
</reference>
<dbReference type="InterPro" id="IPR017452">
    <property type="entry name" value="GPCR_Rhodpsn_7TM"/>
</dbReference>
<comment type="caution">
    <text evidence="11">The sequence shown here is derived from an EMBL/GenBank/DDBJ whole genome shotgun (WGS) entry which is preliminary data.</text>
</comment>
<sequence length="491" mass="55364">MNCSGDAPIPPQMIFRWTHNGSVAICYSIVFVIALFGNLLVIAVLIRNQCIKKRRVNTILFHMTIAQLLVTLVYIPKEIVHNLTIAWLWGDFLCRFCKFFDVFGVTLSAGILICLSMDRFYSILFPLYVINAKRSVQWMLSVAWLVSFLSSIPQIYIFRTAHHPCFVHFTQCVSADVIGMVSPSVVYWFSVLNIVQPQTNTAKLALLRGEHKETFGGRRRKSSLTTTMMNGVRPKQKEKQRTKKGGEETGGSGLRRTGGTDSFEKAKNRTLRMTVVVVFCFLFCWTPYTVAMFIHFLRSAANERPISPLLSKFLYAFAVFNSAISPYLYFVFSFNPRKECHQLAFLLFRCGGVRCFFASSDTLDDPMVIQTGKSATDGNGMDRRQSGGNAIRTDSRRRAMIRRESRATEGMLMSTTEASNGLPRRTEQQQGATVRFQANEKSNRGAEGTEGFGRAPRLSNSARTVSLNLSSSDGSVLKTQQPQQIERTERQ</sequence>
<keyword evidence="2" id="KW-1003">Cell membrane</keyword>
<feature type="transmembrane region" description="Helical" evidence="9">
    <location>
        <begin position="313"/>
        <end position="332"/>
    </location>
</feature>
<evidence type="ECO:0000256" key="5">
    <source>
        <dbReference type="ARBA" id="ARBA00023136"/>
    </source>
</evidence>
<evidence type="ECO:0000256" key="4">
    <source>
        <dbReference type="ARBA" id="ARBA00022989"/>
    </source>
</evidence>
<evidence type="ECO:0000256" key="6">
    <source>
        <dbReference type="ARBA" id="ARBA00023170"/>
    </source>
</evidence>
<dbReference type="GO" id="GO:0005886">
    <property type="term" value="C:plasma membrane"/>
    <property type="evidence" value="ECO:0007669"/>
    <property type="project" value="UniProtKB-SubCell"/>
</dbReference>
<dbReference type="EMBL" id="JBICBT010000549">
    <property type="protein sequence ID" value="KAL3110212.1"/>
    <property type="molecule type" value="Genomic_DNA"/>
</dbReference>
<dbReference type="InterPro" id="IPR000276">
    <property type="entry name" value="GPCR_Rhodpsn"/>
</dbReference>
<comment type="subcellular location">
    <subcellularLocation>
        <location evidence="1">Cell membrane</location>
        <topology evidence="1">Multi-pass membrane protein</topology>
    </subcellularLocation>
</comment>
<evidence type="ECO:0000313" key="11">
    <source>
        <dbReference type="EMBL" id="KAL3110212.1"/>
    </source>
</evidence>
<protein>
    <recommendedName>
        <fullName evidence="10">G-protein coupled receptors family 1 profile domain-containing protein</fullName>
    </recommendedName>
</protein>
<evidence type="ECO:0000259" key="10">
    <source>
        <dbReference type="PROSITE" id="PS50262"/>
    </source>
</evidence>
<dbReference type="PANTHER" id="PTHR24241:SF59">
    <property type="entry name" value="ADIPOKINETIC HORMONE RECEPTOR, ISOFORM C"/>
    <property type="match status" value="1"/>
</dbReference>
<feature type="domain" description="G-protein coupled receptors family 1 profile" evidence="10">
    <location>
        <begin position="37"/>
        <end position="329"/>
    </location>
</feature>
<feature type="transmembrane region" description="Helical" evidence="9">
    <location>
        <begin position="58"/>
        <end position="76"/>
    </location>
</feature>
<feature type="compositionally biased region" description="Basic and acidic residues" evidence="8">
    <location>
        <begin position="393"/>
        <end position="407"/>
    </location>
</feature>
<feature type="transmembrane region" description="Helical" evidence="9">
    <location>
        <begin position="22"/>
        <end position="46"/>
    </location>
</feature>
<dbReference type="PROSITE" id="PS00237">
    <property type="entry name" value="G_PROTEIN_RECEP_F1_1"/>
    <property type="match status" value="1"/>
</dbReference>
<evidence type="ECO:0000256" key="8">
    <source>
        <dbReference type="SAM" id="MobiDB-lite"/>
    </source>
</evidence>
<keyword evidence="3 7" id="KW-0812">Transmembrane</keyword>
<keyword evidence="7" id="KW-0807">Transducer</keyword>
<gene>
    <name evidence="11" type="ORF">niasHT_015815</name>
</gene>
<feature type="region of interest" description="Disordered" evidence="8">
    <location>
        <begin position="226"/>
        <end position="261"/>
    </location>
</feature>
<feature type="compositionally biased region" description="Basic and acidic residues" evidence="8">
    <location>
        <begin position="235"/>
        <end position="247"/>
    </location>
</feature>
<evidence type="ECO:0000256" key="3">
    <source>
        <dbReference type="ARBA" id="ARBA00022692"/>
    </source>
</evidence>
<dbReference type="Pfam" id="PF00001">
    <property type="entry name" value="7tm_1"/>
    <property type="match status" value="1"/>
</dbReference>
<dbReference type="PROSITE" id="PS50262">
    <property type="entry name" value="G_PROTEIN_RECEP_F1_2"/>
    <property type="match status" value="1"/>
</dbReference>
<keyword evidence="6 7" id="KW-0675">Receptor</keyword>
<evidence type="ECO:0000256" key="2">
    <source>
        <dbReference type="ARBA" id="ARBA00022475"/>
    </source>
</evidence>
<dbReference type="AlphaFoldDB" id="A0ABD2L4R0"/>
<dbReference type="Proteomes" id="UP001620626">
    <property type="component" value="Unassembled WGS sequence"/>
</dbReference>
<feature type="transmembrane region" description="Helical" evidence="9">
    <location>
        <begin position="96"/>
        <end position="117"/>
    </location>
</feature>
<feature type="transmembrane region" description="Helical" evidence="9">
    <location>
        <begin position="177"/>
        <end position="195"/>
    </location>
</feature>
<accession>A0ABD2L4R0</accession>
<dbReference type="PRINTS" id="PR00237">
    <property type="entry name" value="GPCRRHODOPSN"/>
</dbReference>
<keyword evidence="4 9" id="KW-1133">Transmembrane helix</keyword>
<dbReference type="PANTHER" id="PTHR24241">
    <property type="entry name" value="NEUROPEPTIDE RECEPTOR-RELATED G-PROTEIN COUPLED RECEPTOR"/>
    <property type="match status" value="1"/>
</dbReference>
<keyword evidence="5 9" id="KW-0472">Membrane</keyword>
<keyword evidence="7" id="KW-0297">G-protein coupled receptor</keyword>
<evidence type="ECO:0000256" key="9">
    <source>
        <dbReference type="SAM" id="Phobius"/>
    </source>
</evidence>
<dbReference type="GO" id="GO:0004930">
    <property type="term" value="F:G protein-coupled receptor activity"/>
    <property type="evidence" value="ECO:0007669"/>
    <property type="project" value="UniProtKB-KW"/>
</dbReference>
<feature type="transmembrane region" description="Helical" evidence="9">
    <location>
        <begin position="275"/>
        <end position="297"/>
    </location>
</feature>
<feature type="compositionally biased region" description="Polar residues" evidence="8">
    <location>
        <begin position="458"/>
        <end position="485"/>
    </location>
</feature>
<evidence type="ECO:0000256" key="7">
    <source>
        <dbReference type="RuleBase" id="RU000688"/>
    </source>
</evidence>
<keyword evidence="12" id="KW-1185">Reference proteome</keyword>